<dbReference type="WBParaSite" id="L893_g29431.t1">
    <property type="protein sequence ID" value="L893_g29431.t1"/>
    <property type="gene ID" value="L893_g29431"/>
</dbReference>
<protein>
    <submittedName>
        <fullName evidence="2">MSP domain-containing protein</fullName>
    </submittedName>
</protein>
<name>A0A1I7ZSA9_9BILA</name>
<evidence type="ECO:0000313" key="2">
    <source>
        <dbReference type="WBParaSite" id="L893_g29431.t1"/>
    </source>
</evidence>
<accession>A0A1I7ZSA9</accession>
<dbReference type="Proteomes" id="UP000095287">
    <property type="component" value="Unplaced"/>
</dbReference>
<sequence>MHYNMVMTYPKAYKPKTPKTPVVLFSVESVKLKLTVQDICKVSDFCGSIHSCEPSRKELYMRTSGPKVLHYNCTH</sequence>
<organism evidence="1 2">
    <name type="scientific">Steinernema glaseri</name>
    <dbReference type="NCBI Taxonomy" id="37863"/>
    <lineage>
        <taxon>Eukaryota</taxon>
        <taxon>Metazoa</taxon>
        <taxon>Ecdysozoa</taxon>
        <taxon>Nematoda</taxon>
        <taxon>Chromadorea</taxon>
        <taxon>Rhabditida</taxon>
        <taxon>Tylenchina</taxon>
        <taxon>Panagrolaimomorpha</taxon>
        <taxon>Strongyloidoidea</taxon>
        <taxon>Steinernematidae</taxon>
        <taxon>Steinernema</taxon>
    </lineage>
</organism>
<reference evidence="2" key="1">
    <citation type="submission" date="2016-11" db="UniProtKB">
        <authorList>
            <consortium name="WormBaseParasite"/>
        </authorList>
    </citation>
    <scope>IDENTIFICATION</scope>
</reference>
<dbReference type="AlphaFoldDB" id="A0A1I7ZSA9"/>
<proteinExistence type="predicted"/>
<evidence type="ECO:0000313" key="1">
    <source>
        <dbReference type="Proteomes" id="UP000095287"/>
    </source>
</evidence>
<keyword evidence="1" id="KW-1185">Reference proteome</keyword>